<dbReference type="FunCoup" id="B4NCL5">
    <property type="interactions" value="103"/>
</dbReference>
<name>B4NCL5_DROWI</name>
<feature type="transmembrane region" description="Helical" evidence="1">
    <location>
        <begin position="311"/>
        <end position="331"/>
    </location>
</feature>
<dbReference type="OrthoDB" id="70250at2759"/>
<protein>
    <recommendedName>
        <fullName evidence="4">Phosphatidylinositol N-acetylglucosaminyltransferase subunit Q</fullName>
    </recommendedName>
</protein>
<dbReference type="STRING" id="7260.B4NCL5"/>
<dbReference type="Pfam" id="PF05024">
    <property type="entry name" value="Gpi1"/>
    <property type="match status" value="1"/>
</dbReference>
<dbReference type="GO" id="GO:0006506">
    <property type="term" value="P:GPI anchor biosynthetic process"/>
    <property type="evidence" value="ECO:0007669"/>
    <property type="project" value="InterPro"/>
</dbReference>
<organism evidence="2 3">
    <name type="scientific">Drosophila willistoni</name>
    <name type="common">Fruit fly</name>
    <dbReference type="NCBI Taxonomy" id="7260"/>
    <lineage>
        <taxon>Eukaryota</taxon>
        <taxon>Metazoa</taxon>
        <taxon>Ecdysozoa</taxon>
        <taxon>Arthropoda</taxon>
        <taxon>Hexapoda</taxon>
        <taxon>Insecta</taxon>
        <taxon>Pterygota</taxon>
        <taxon>Neoptera</taxon>
        <taxon>Endopterygota</taxon>
        <taxon>Diptera</taxon>
        <taxon>Brachycera</taxon>
        <taxon>Muscomorpha</taxon>
        <taxon>Ephydroidea</taxon>
        <taxon>Drosophilidae</taxon>
        <taxon>Drosophila</taxon>
        <taxon>Sophophora</taxon>
    </lineage>
</organism>
<dbReference type="InParanoid" id="B4NCL5"/>
<evidence type="ECO:0000313" key="3">
    <source>
        <dbReference type="Proteomes" id="UP000007798"/>
    </source>
</evidence>
<dbReference type="GO" id="GO:0005783">
    <property type="term" value="C:endoplasmic reticulum"/>
    <property type="evidence" value="ECO:0007669"/>
    <property type="project" value="TreeGrafter"/>
</dbReference>
<dbReference type="AlphaFoldDB" id="B4NCL5"/>
<keyword evidence="3" id="KW-1185">Reference proteome</keyword>
<evidence type="ECO:0000256" key="1">
    <source>
        <dbReference type="SAM" id="Phobius"/>
    </source>
</evidence>
<dbReference type="PANTHER" id="PTHR21329">
    <property type="entry name" value="PHOSPHATIDYLINOSITOL N-ACETYLGLUCOSAMINYLTRANSFERASE SUBUNIT Q-RELATED"/>
    <property type="match status" value="1"/>
</dbReference>
<dbReference type="EMBL" id="CH964239">
    <property type="protein sequence ID" value="EDW82574.2"/>
    <property type="molecule type" value="Genomic_DNA"/>
</dbReference>
<dbReference type="PANTHER" id="PTHR21329:SF3">
    <property type="entry name" value="PHOSPHATIDYLINOSITOL N-ACETYLGLUCOSAMINYLTRANSFERASE SUBUNIT Q"/>
    <property type="match status" value="1"/>
</dbReference>
<gene>
    <name evidence="2" type="primary">Dwil\GK25060</name>
    <name evidence="2" type="ORF">Dwil_GK25060</name>
</gene>
<keyword evidence="1" id="KW-1133">Transmembrane helix</keyword>
<dbReference type="GO" id="GO:0016020">
    <property type="term" value="C:membrane"/>
    <property type="evidence" value="ECO:0007669"/>
    <property type="project" value="InterPro"/>
</dbReference>
<evidence type="ECO:0000313" key="2">
    <source>
        <dbReference type="EMBL" id="EDW82574.2"/>
    </source>
</evidence>
<proteinExistence type="predicted"/>
<reference evidence="2 3" key="1">
    <citation type="journal article" date="2007" name="Nature">
        <title>Evolution of genes and genomes on the Drosophila phylogeny.</title>
        <authorList>
            <consortium name="Drosophila 12 Genomes Consortium"/>
            <person name="Clark A.G."/>
            <person name="Eisen M.B."/>
            <person name="Smith D.R."/>
            <person name="Bergman C.M."/>
            <person name="Oliver B."/>
            <person name="Markow T.A."/>
            <person name="Kaufman T.C."/>
            <person name="Kellis M."/>
            <person name="Gelbart W."/>
            <person name="Iyer V.N."/>
            <person name="Pollard D.A."/>
            <person name="Sackton T.B."/>
            <person name="Larracuente A.M."/>
            <person name="Singh N.D."/>
            <person name="Abad J.P."/>
            <person name="Abt D.N."/>
            <person name="Adryan B."/>
            <person name="Aguade M."/>
            <person name="Akashi H."/>
            <person name="Anderson W.W."/>
            <person name="Aquadro C.F."/>
            <person name="Ardell D.H."/>
            <person name="Arguello R."/>
            <person name="Artieri C.G."/>
            <person name="Barbash D.A."/>
            <person name="Barker D."/>
            <person name="Barsanti P."/>
            <person name="Batterham P."/>
            <person name="Batzoglou S."/>
            <person name="Begun D."/>
            <person name="Bhutkar A."/>
            <person name="Blanco E."/>
            <person name="Bosak S.A."/>
            <person name="Bradley R.K."/>
            <person name="Brand A.D."/>
            <person name="Brent M.R."/>
            <person name="Brooks A.N."/>
            <person name="Brown R.H."/>
            <person name="Butlin R.K."/>
            <person name="Caggese C."/>
            <person name="Calvi B.R."/>
            <person name="Bernardo de Carvalho A."/>
            <person name="Caspi A."/>
            <person name="Castrezana S."/>
            <person name="Celniker S.E."/>
            <person name="Chang J.L."/>
            <person name="Chapple C."/>
            <person name="Chatterji S."/>
            <person name="Chinwalla A."/>
            <person name="Civetta A."/>
            <person name="Clifton S.W."/>
            <person name="Comeron J.M."/>
            <person name="Costello J.C."/>
            <person name="Coyne J.A."/>
            <person name="Daub J."/>
            <person name="David R.G."/>
            <person name="Delcher A.L."/>
            <person name="Delehaunty K."/>
            <person name="Do C.B."/>
            <person name="Ebling H."/>
            <person name="Edwards K."/>
            <person name="Eickbush T."/>
            <person name="Evans J.D."/>
            <person name="Filipski A."/>
            <person name="Findeiss S."/>
            <person name="Freyhult E."/>
            <person name="Fulton L."/>
            <person name="Fulton R."/>
            <person name="Garcia A.C."/>
            <person name="Gardiner A."/>
            <person name="Garfield D.A."/>
            <person name="Garvin B.E."/>
            <person name="Gibson G."/>
            <person name="Gilbert D."/>
            <person name="Gnerre S."/>
            <person name="Godfrey J."/>
            <person name="Good R."/>
            <person name="Gotea V."/>
            <person name="Gravely B."/>
            <person name="Greenberg A.J."/>
            <person name="Griffiths-Jones S."/>
            <person name="Gross S."/>
            <person name="Guigo R."/>
            <person name="Gustafson E.A."/>
            <person name="Haerty W."/>
            <person name="Hahn M.W."/>
            <person name="Halligan D.L."/>
            <person name="Halpern A.L."/>
            <person name="Halter G.M."/>
            <person name="Han M.V."/>
            <person name="Heger A."/>
            <person name="Hillier L."/>
            <person name="Hinrichs A.S."/>
            <person name="Holmes I."/>
            <person name="Hoskins R.A."/>
            <person name="Hubisz M.J."/>
            <person name="Hultmark D."/>
            <person name="Huntley M.A."/>
            <person name="Jaffe D.B."/>
            <person name="Jagadeeshan S."/>
            <person name="Jeck W.R."/>
            <person name="Johnson J."/>
            <person name="Jones C.D."/>
            <person name="Jordan W.C."/>
            <person name="Karpen G.H."/>
            <person name="Kataoka E."/>
            <person name="Keightley P.D."/>
            <person name="Kheradpour P."/>
            <person name="Kirkness E.F."/>
            <person name="Koerich L.B."/>
            <person name="Kristiansen K."/>
            <person name="Kudrna D."/>
            <person name="Kulathinal R.J."/>
            <person name="Kumar S."/>
            <person name="Kwok R."/>
            <person name="Lander E."/>
            <person name="Langley C.H."/>
            <person name="Lapoint R."/>
            <person name="Lazzaro B.P."/>
            <person name="Lee S.J."/>
            <person name="Levesque L."/>
            <person name="Li R."/>
            <person name="Lin C.F."/>
            <person name="Lin M.F."/>
            <person name="Lindblad-Toh K."/>
            <person name="Llopart A."/>
            <person name="Long M."/>
            <person name="Low L."/>
            <person name="Lozovsky E."/>
            <person name="Lu J."/>
            <person name="Luo M."/>
            <person name="Machado C.A."/>
            <person name="Makalowski W."/>
            <person name="Marzo M."/>
            <person name="Matsuda M."/>
            <person name="Matzkin L."/>
            <person name="McAllister B."/>
            <person name="McBride C.S."/>
            <person name="McKernan B."/>
            <person name="McKernan K."/>
            <person name="Mendez-Lago M."/>
            <person name="Minx P."/>
            <person name="Mollenhauer M.U."/>
            <person name="Montooth K."/>
            <person name="Mount S.M."/>
            <person name="Mu X."/>
            <person name="Myers E."/>
            <person name="Negre B."/>
            <person name="Newfeld S."/>
            <person name="Nielsen R."/>
            <person name="Noor M.A."/>
            <person name="O'Grady P."/>
            <person name="Pachter L."/>
            <person name="Papaceit M."/>
            <person name="Parisi M.J."/>
            <person name="Parisi M."/>
            <person name="Parts L."/>
            <person name="Pedersen J.S."/>
            <person name="Pesole G."/>
            <person name="Phillippy A.M."/>
            <person name="Ponting C.P."/>
            <person name="Pop M."/>
            <person name="Porcelli D."/>
            <person name="Powell J.R."/>
            <person name="Prohaska S."/>
            <person name="Pruitt K."/>
            <person name="Puig M."/>
            <person name="Quesneville H."/>
            <person name="Ram K.R."/>
            <person name="Rand D."/>
            <person name="Rasmussen M.D."/>
            <person name="Reed L.K."/>
            <person name="Reenan R."/>
            <person name="Reily A."/>
            <person name="Remington K.A."/>
            <person name="Rieger T.T."/>
            <person name="Ritchie M.G."/>
            <person name="Robin C."/>
            <person name="Rogers Y.H."/>
            <person name="Rohde C."/>
            <person name="Rozas J."/>
            <person name="Rubenfield M.J."/>
            <person name="Ruiz A."/>
            <person name="Russo S."/>
            <person name="Salzberg S.L."/>
            <person name="Sanchez-Gracia A."/>
            <person name="Saranga D.J."/>
            <person name="Sato H."/>
            <person name="Schaeffer S.W."/>
            <person name="Schatz M.C."/>
            <person name="Schlenke T."/>
            <person name="Schwartz R."/>
            <person name="Segarra C."/>
            <person name="Singh R.S."/>
            <person name="Sirot L."/>
            <person name="Sirota M."/>
            <person name="Sisneros N.B."/>
            <person name="Smith C.D."/>
            <person name="Smith T.F."/>
            <person name="Spieth J."/>
            <person name="Stage D.E."/>
            <person name="Stark A."/>
            <person name="Stephan W."/>
            <person name="Strausberg R.L."/>
            <person name="Strempel S."/>
            <person name="Sturgill D."/>
            <person name="Sutton G."/>
            <person name="Sutton G.G."/>
            <person name="Tao W."/>
            <person name="Teichmann S."/>
            <person name="Tobari Y.N."/>
            <person name="Tomimura Y."/>
            <person name="Tsolas J.M."/>
            <person name="Valente V.L."/>
            <person name="Venter E."/>
            <person name="Venter J.C."/>
            <person name="Vicario S."/>
            <person name="Vieira F.G."/>
            <person name="Vilella A.J."/>
            <person name="Villasante A."/>
            <person name="Walenz B."/>
            <person name="Wang J."/>
            <person name="Wasserman M."/>
            <person name="Watts T."/>
            <person name="Wilson D."/>
            <person name="Wilson R.K."/>
            <person name="Wing R.A."/>
            <person name="Wolfner M.F."/>
            <person name="Wong A."/>
            <person name="Wong G.K."/>
            <person name="Wu C.I."/>
            <person name="Wu G."/>
            <person name="Yamamoto D."/>
            <person name="Yang H.P."/>
            <person name="Yang S.P."/>
            <person name="Yorke J.A."/>
            <person name="Yoshida K."/>
            <person name="Zdobnov E."/>
            <person name="Zhang P."/>
            <person name="Zhang Y."/>
            <person name="Zimin A.V."/>
            <person name="Baldwin J."/>
            <person name="Abdouelleil A."/>
            <person name="Abdulkadir J."/>
            <person name="Abebe A."/>
            <person name="Abera B."/>
            <person name="Abreu J."/>
            <person name="Acer S.C."/>
            <person name="Aftuck L."/>
            <person name="Alexander A."/>
            <person name="An P."/>
            <person name="Anderson E."/>
            <person name="Anderson S."/>
            <person name="Arachi H."/>
            <person name="Azer M."/>
            <person name="Bachantsang P."/>
            <person name="Barry A."/>
            <person name="Bayul T."/>
            <person name="Berlin A."/>
            <person name="Bessette D."/>
            <person name="Bloom T."/>
            <person name="Blye J."/>
            <person name="Boguslavskiy L."/>
            <person name="Bonnet C."/>
            <person name="Boukhgalter B."/>
            <person name="Bourzgui I."/>
            <person name="Brown A."/>
            <person name="Cahill P."/>
            <person name="Channer S."/>
            <person name="Cheshatsang Y."/>
            <person name="Chuda L."/>
            <person name="Citroen M."/>
            <person name="Collymore A."/>
            <person name="Cooke P."/>
            <person name="Costello M."/>
            <person name="D'Aco K."/>
            <person name="Daza R."/>
            <person name="De Haan G."/>
            <person name="DeGray S."/>
            <person name="DeMaso C."/>
            <person name="Dhargay N."/>
            <person name="Dooley K."/>
            <person name="Dooley E."/>
            <person name="Doricent M."/>
            <person name="Dorje P."/>
            <person name="Dorjee K."/>
            <person name="Dupes A."/>
            <person name="Elong R."/>
            <person name="Falk J."/>
            <person name="Farina A."/>
            <person name="Faro S."/>
            <person name="Ferguson D."/>
            <person name="Fisher S."/>
            <person name="Foley C.D."/>
            <person name="Franke A."/>
            <person name="Friedrich D."/>
            <person name="Gadbois L."/>
            <person name="Gearin G."/>
            <person name="Gearin C.R."/>
            <person name="Giannoukos G."/>
            <person name="Goode T."/>
            <person name="Graham J."/>
            <person name="Grandbois E."/>
            <person name="Grewal S."/>
            <person name="Gyaltsen K."/>
            <person name="Hafez N."/>
            <person name="Hagos B."/>
            <person name="Hall J."/>
            <person name="Henson C."/>
            <person name="Hollinger A."/>
            <person name="Honan T."/>
            <person name="Huard M.D."/>
            <person name="Hughes L."/>
            <person name="Hurhula B."/>
            <person name="Husby M.E."/>
            <person name="Kamat A."/>
            <person name="Kanga B."/>
            <person name="Kashin S."/>
            <person name="Khazanovich D."/>
            <person name="Kisner P."/>
            <person name="Lance K."/>
            <person name="Lara M."/>
            <person name="Lee W."/>
            <person name="Lennon N."/>
            <person name="Letendre F."/>
            <person name="LeVine R."/>
            <person name="Lipovsky A."/>
            <person name="Liu X."/>
            <person name="Liu J."/>
            <person name="Liu S."/>
            <person name="Lokyitsang T."/>
            <person name="Lokyitsang Y."/>
            <person name="Lubonja R."/>
            <person name="Lui A."/>
            <person name="MacDonald P."/>
            <person name="Magnisalis V."/>
            <person name="Maru K."/>
            <person name="Matthews C."/>
            <person name="McCusker W."/>
            <person name="McDonough S."/>
            <person name="Mehta T."/>
            <person name="Meldrim J."/>
            <person name="Meneus L."/>
            <person name="Mihai O."/>
            <person name="Mihalev A."/>
            <person name="Mihova T."/>
            <person name="Mittelman R."/>
            <person name="Mlenga V."/>
            <person name="Montmayeur A."/>
            <person name="Mulrain L."/>
            <person name="Navidi A."/>
            <person name="Naylor J."/>
            <person name="Negash T."/>
            <person name="Nguyen T."/>
            <person name="Nguyen N."/>
            <person name="Nicol R."/>
            <person name="Norbu C."/>
            <person name="Norbu N."/>
            <person name="Novod N."/>
            <person name="O'Neill B."/>
            <person name="Osman S."/>
            <person name="Markiewicz E."/>
            <person name="Oyono O.L."/>
            <person name="Patti C."/>
            <person name="Phunkhang P."/>
            <person name="Pierre F."/>
            <person name="Priest M."/>
            <person name="Raghuraman S."/>
            <person name="Rege F."/>
            <person name="Reyes R."/>
            <person name="Rise C."/>
            <person name="Rogov P."/>
            <person name="Ross K."/>
            <person name="Ryan E."/>
            <person name="Settipalli S."/>
            <person name="Shea T."/>
            <person name="Sherpa N."/>
            <person name="Shi L."/>
            <person name="Shih D."/>
            <person name="Sparrow T."/>
            <person name="Spaulding J."/>
            <person name="Stalker J."/>
            <person name="Stange-Thomann N."/>
            <person name="Stavropoulos S."/>
            <person name="Stone C."/>
            <person name="Strader C."/>
            <person name="Tesfaye S."/>
            <person name="Thomson T."/>
            <person name="Thoulutsang Y."/>
            <person name="Thoulutsang D."/>
            <person name="Topham K."/>
            <person name="Topping I."/>
            <person name="Tsamla T."/>
            <person name="Vassiliev H."/>
            <person name="Vo A."/>
            <person name="Wangchuk T."/>
            <person name="Wangdi T."/>
            <person name="Weiand M."/>
            <person name="Wilkinson J."/>
            <person name="Wilson A."/>
            <person name="Yadav S."/>
            <person name="Young G."/>
            <person name="Yu Q."/>
            <person name="Zembek L."/>
            <person name="Zhong D."/>
            <person name="Zimmer A."/>
            <person name="Zwirko Z."/>
            <person name="Jaffe D.B."/>
            <person name="Alvarez P."/>
            <person name="Brockman W."/>
            <person name="Butler J."/>
            <person name="Chin C."/>
            <person name="Gnerre S."/>
            <person name="Grabherr M."/>
            <person name="Kleber M."/>
            <person name="Mauceli E."/>
            <person name="MacCallum I."/>
        </authorList>
    </citation>
    <scope>NUCLEOTIDE SEQUENCE [LARGE SCALE GENOMIC DNA]</scope>
    <source>
        <strain evidence="3">Tucson 14030-0811.24</strain>
    </source>
</reference>
<sequence length="484" mass="56653">MSIKIYLPNEYFNVKRQSNLFGHVQIGEDNVIVYYIVDVEEHKKQNNDTEMDMIQGHHLHGEGGSSDLQYLGAILSTDVSRMSHEMRLCFTYNTDSPNIHLVYVGIMPEKLGQIKLILYDKHIVQNLVDHNEISDDPPKRSNNNQDCDFIMLSQLIQPTSSRDRKNNLVTNRMSPILKLIANVPTVVFKYAVENRFINKLMMHTCVYKHHKEWQETYDKGSRRTNIIIDRILGIILMMILFKFVSHPSDFLIKMSHGIIKQLYALLRVLEGSPIGMKLNIHLNNFFLDCFKYHIELWSTFLNIIEPVVREVFLAIGVFGYLGFTYQIALLADLISIVGLHAHCFYVYTKVLFNVETKGLAVLWQVVRGNRYNILKGRIEVHNYMNRQLYFATIFFSAILFLFPTTFVYYIVFATLKALTFATLFIFDYFRRNILTFPIETRIKWITKGFYEIDSLSLQDVSTQKQPFYTYKDVKLNIFIYKLLG</sequence>
<dbReference type="InterPro" id="IPR007720">
    <property type="entry name" value="PigQ/GPI1"/>
</dbReference>
<accession>B4NCL5</accession>
<keyword evidence="1" id="KW-0812">Transmembrane</keyword>
<keyword evidence="1" id="KW-0472">Membrane</keyword>
<dbReference type="HOGENOM" id="CLU_652616_0_0_1"/>
<evidence type="ECO:0008006" key="4">
    <source>
        <dbReference type="Google" id="ProtNLM"/>
    </source>
</evidence>
<dbReference type="Proteomes" id="UP000007798">
    <property type="component" value="Unassembled WGS sequence"/>
</dbReference>
<feature type="transmembrane region" description="Helical" evidence="1">
    <location>
        <begin position="227"/>
        <end position="245"/>
    </location>
</feature>